<dbReference type="InterPro" id="IPR032675">
    <property type="entry name" value="LRR_dom_sf"/>
</dbReference>
<comment type="caution">
    <text evidence="3">The sequence shown here is derived from an EMBL/GenBank/DDBJ whole genome shotgun (WGS) entry which is preliminary data.</text>
</comment>
<dbReference type="AlphaFoldDB" id="A0A9W9C7Q4"/>
<evidence type="ECO:0000313" key="4">
    <source>
        <dbReference type="Proteomes" id="UP001140513"/>
    </source>
</evidence>
<keyword evidence="2" id="KW-0472">Membrane</keyword>
<dbReference type="OrthoDB" id="536881at2759"/>
<dbReference type="RefSeq" id="XP_056068660.1">
    <property type="nucleotide sequence ID" value="XM_056217104.1"/>
</dbReference>
<reference evidence="3" key="1">
    <citation type="submission" date="2022-10" db="EMBL/GenBank/DDBJ databases">
        <title>Tapping the CABI collections for fungal endophytes: first genome assemblies for Collariella, Neodidymelliopsis, Ascochyta clinopodiicola, Didymella pomorum, Didymosphaeria variabile, Neocosmospora piperis and Neocucurbitaria cava.</title>
        <authorList>
            <person name="Hill R."/>
        </authorList>
    </citation>
    <scope>NUCLEOTIDE SEQUENCE</scope>
    <source>
        <strain evidence="3">IMI 356815</strain>
    </source>
</reference>
<dbReference type="EMBL" id="JAPEUX010000006">
    <property type="protein sequence ID" value="KAJ4349730.1"/>
    <property type="molecule type" value="Genomic_DNA"/>
</dbReference>
<dbReference type="GeneID" id="80911878"/>
<keyword evidence="2" id="KW-0812">Transmembrane</keyword>
<dbReference type="Proteomes" id="UP001140513">
    <property type="component" value="Unassembled WGS sequence"/>
</dbReference>
<feature type="compositionally biased region" description="Low complexity" evidence="1">
    <location>
        <begin position="253"/>
        <end position="262"/>
    </location>
</feature>
<proteinExistence type="predicted"/>
<keyword evidence="4" id="KW-1185">Reference proteome</keyword>
<dbReference type="Gene3D" id="3.80.10.10">
    <property type="entry name" value="Ribonuclease Inhibitor"/>
    <property type="match status" value="1"/>
</dbReference>
<feature type="region of interest" description="Disordered" evidence="1">
    <location>
        <begin position="240"/>
        <end position="270"/>
    </location>
</feature>
<evidence type="ECO:0000313" key="3">
    <source>
        <dbReference type="EMBL" id="KAJ4349730.1"/>
    </source>
</evidence>
<name>A0A9W9C7Q4_9PLEO</name>
<sequence>MSLNKCTNVTGRITISPSAPRDIQINGPKSLNMLQVTSAKSLRSISSSSVQSIDSIKLSGLPNLASLSFSALNTLESLQLEDLPALENCSFGLGPRTAVKVFNTSLQSVEWLKWPVATSLNISSNENLRAVSLPWEVIDGAVEINENPALEKVDVFSIKDVKGDFTLEGNDALKSLTFEKLESVEGNVLLSGTYGNVSMPVLNKVGGGLTIKSTDNIQEFCDELDKQGLKAKYECTSEVQRADDASAKPAPPKNSDSAPKPSDGVDEEDAGDDLTIGAKIGIITASVILGLFLVVGALSFFRARSRGKVREIVISSPRPISAPSVAASSASSPKLESAEAVAVGKGVKDVGGVRVVLNGEEMREVEVEGRRGRGEVRREEWRRRVSSAGSEVPLIERNPLV</sequence>
<dbReference type="SUPFAM" id="SSF52058">
    <property type="entry name" value="L domain-like"/>
    <property type="match status" value="1"/>
</dbReference>
<protein>
    <submittedName>
        <fullName evidence="3">Cell wall protein Ecm33</fullName>
    </submittedName>
</protein>
<organism evidence="3 4">
    <name type="scientific">Didymosphaeria variabile</name>
    <dbReference type="NCBI Taxonomy" id="1932322"/>
    <lineage>
        <taxon>Eukaryota</taxon>
        <taxon>Fungi</taxon>
        <taxon>Dikarya</taxon>
        <taxon>Ascomycota</taxon>
        <taxon>Pezizomycotina</taxon>
        <taxon>Dothideomycetes</taxon>
        <taxon>Pleosporomycetidae</taxon>
        <taxon>Pleosporales</taxon>
        <taxon>Massarineae</taxon>
        <taxon>Didymosphaeriaceae</taxon>
        <taxon>Didymosphaeria</taxon>
    </lineage>
</organism>
<keyword evidence="2" id="KW-1133">Transmembrane helix</keyword>
<feature type="transmembrane region" description="Helical" evidence="2">
    <location>
        <begin position="280"/>
        <end position="301"/>
    </location>
</feature>
<gene>
    <name evidence="3" type="primary">ecm33_2</name>
    <name evidence="3" type="ORF">N0V89_008348</name>
</gene>
<evidence type="ECO:0000256" key="1">
    <source>
        <dbReference type="SAM" id="MobiDB-lite"/>
    </source>
</evidence>
<evidence type="ECO:0000256" key="2">
    <source>
        <dbReference type="SAM" id="Phobius"/>
    </source>
</evidence>
<accession>A0A9W9C7Q4</accession>